<evidence type="ECO:0000256" key="1">
    <source>
        <dbReference type="ARBA" id="ARBA00004651"/>
    </source>
</evidence>
<keyword evidence="6 7" id="KW-0472">Membrane</keyword>
<dbReference type="GO" id="GO:0005886">
    <property type="term" value="C:plasma membrane"/>
    <property type="evidence" value="ECO:0007669"/>
    <property type="project" value="UniProtKB-SubCell"/>
</dbReference>
<evidence type="ECO:0000256" key="2">
    <source>
        <dbReference type="ARBA" id="ARBA00022448"/>
    </source>
</evidence>
<organism evidence="9 10">
    <name type="scientific">Robinsoniella peoriensis</name>
    <dbReference type="NCBI Taxonomy" id="180332"/>
    <lineage>
        <taxon>Bacteria</taxon>
        <taxon>Bacillati</taxon>
        <taxon>Bacillota</taxon>
        <taxon>Clostridia</taxon>
        <taxon>Lachnospirales</taxon>
        <taxon>Lachnospiraceae</taxon>
        <taxon>Robinsoniella</taxon>
    </lineage>
</organism>
<feature type="transmembrane region" description="Helical" evidence="7">
    <location>
        <begin position="139"/>
        <end position="161"/>
    </location>
</feature>
<dbReference type="PANTHER" id="PTHR43744:SF8">
    <property type="entry name" value="SN-GLYCEROL-3-PHOSPHATE TRANSPORT SYSTEM PERMEASE PROTEIN UGPE"/>
    <property type="match status" value="1"/>
</dbReference>
<evidence type="ECO:0000256" key="4">
    <source>
        <dbReference type="ARBA" id="ARBA00022692"/>
    </source>
</evidence>
<protein>
    <submittedName>
        <fullName evidence="9">L-arabinose transport system permease protein AraQ</fullName>
    </submittedName>
</protein>
<keyword evidence="4 7" id="KW-0812">Transmembrane</keyword>
<dbReference type="Proteomes" id="UP000306509">
    <property type="component" value="Unassembled WGS sequence"/>
</dbReference>
<evidence type="ECO:0000256" key="3">
    <source>
        <dbReference type="ARBA" id="ARBA00022475"/>
    </source>
</evidence>
<dbReference type="AlphaFoldDB" id="A0A4V6HSD7"/>
<keyword evidence="2 7" id="KW-0813">Transport</keyword>
<dbReference type="PROSITE" id="PS50928">
    <property type="entry name" value="ABC_TM1"/>
    <property type="match status" value="1"/>
</dbReference>
<evidence type="ECO:0000259" key="8">
    <source>
        <dbReference type="PROSITE" id="PS50928"/>
    </source>
</evidence>
<dbReference type="SUPFAM" id="SSF161098">
    <property type="entry name" value="MetI-like"/>
    <property type="match status" value="1"/>
</dbReference>
<feature type="transmembrane region" description="Helical" evidence="7">
    <location>
        <begin position="182"/>
        <end position="207"/>
    </location>
</feature>
<accession>A0A4V6HSD7</accession>
<comment type="subcellular location">
    <subcellularLocation>
        <location evidence="1 7">Cell membrane</location>
        <topology evidence="1 7">Multi-pass membrane protein</topology>
    </subcellularLocation>
</comment>
<evidence type="ECO:0000256" key="6">
    <source>
        <dbReference type="ARBA" id="ARBA00023136"/>
    </source>
</evidence>
<feature type="transmembrane region" description="Helical" evidence="7">
    <location>
        <begin position="69"/>
        <end position="93"/>
    </location>
</feature>
<keyword evidence="5 7" id="KW-1133">Transmembrane helix</keyword>
<dbReference type="RefSeq" id="WP_027292781.1">
    <property type="nucleotide sequence ID" value="NZ_JBHTNY010000025.1"/>
</dbReference>
<sequence>MRKKKNYTPAVYAVLCFCCLCTLVPCVLIVITSLRTTAEIVQSGLFGNIQKLHWENYIQAWKVGHFPKYLFNSMFISLFSVIGVLLFSLLSSYAMSCLKFKGRNLFQTLIVMGLVIPLEIIVIPLFYDMKSMGLMNTHWAVILPTIAMNVPFGTFLLSGFVKEIPASLLESARMDGTNEWQTLWYIVAPIIKPALISLLIFTFMWSWNAFMLPNIMIKSETMRTLPLGLDFFRGKNSQNIPLISAASNIIALPVIIVYLTFQKNLIKGMMVGAVKG</sequence>
<feature type="transmembrane region" description="Helical" evidence="7">
    <location>
        <begin position="105"/>
        <end position="127"/>
    </location>
</feature>
<evidence type="ECO:0000313" key="10">
    <source>
        <dbReference type="Proteomes" id="UP000306509"/>
    </source>
</evidence>
<proteinExistence type="inferred from homology"/>
<evidence type="ECO:0000256" key="5">
    <source>
        <dbReference type="ARBA" id="ARBA00022989"/>
    </source>
</evidence>
<dbReference type="PANTHER" id="PTHR43744">
    <property type="entry name" value="ABC TRANSPORTER PERMEASE PROTEIN MG189-RELATED-RELATED"/>
    <property type="match status" value="1"/>
</dbReference>
<evidence type="ECO:0000256" key="7">
    <source>
        <dbReference type="RuleBase" id="RU363032"/>
    </source>
</evidence>
<name>A0A4V6HSD7_9FIRM</name>
<dbReference type="CDD" id="cd06261">
    <property type="entry name" value="TM_PBP2"/>
    <property type="match status" value="1"/>
</dbReference>
<gene>
    <name evidence="9" type="primary">araQ_3</name>
    <name evidence="9" type="ORF">DSM106044_00537</name>
</gene>
<keyword evidence="3" id="KW-1003">Cell membrane</keyword>
<feature type="domain" description="ABC transmembrane type-1" evidence="8">
    <location>
        <begin position="70"/>
        <end position="261"/>
    </location>
</feature>
<keyword evidence="10" id="KW-1185">Reference proteome</keyword>
<comment type="caution">
    <text evidence="9">The sequence shown here is derived from an EMBL/GenBank/DDBJ whole genome shotgun (WGS) entry which is preliminary data.</text>
</comment>
<comment type="similarity">
    <text evidence="7">Belongs to the binding-protein-dependent transport system permease family.</text>
</comment>
<dbReference type="EMBL" id="QGQD01000012">
    <property type="protein sequence ID" value="TLD02558.1"/>
    <property type="molecule type" value="Genomic_DNA"/>
</dbReference>
<evidence type="ECO:0000313" key="9">
    <source>
        <dbReference type="EMBL" id="TLD02558.1"/>
    </source>
</evidence>
<reference evidence="9 10" key="1">
    <citation type="journal article" date="2019" name="Anaerobe">
        <title>Detection of Robinsoniella peoriensis in multiple bone samples of a trauma patient.</title>
        <authorList>
            <person name="Schrottner P."/>
            <person name="Hartwich K."/>
            <person name="Bunk B."/>
            <person name="Schober I."/>
            <person name="Helbig S."/>
            <person name="Rudolph W.W."/>
            <person name="Gunzer F."/>
        </authorList>
    </citation>
    <scope>NUCLEOTIDE SEQUENCE [LARGE SCALE GENOMIC DNA]</scope>
    <source>
        <strain evidence="9 10">DSM 106044</strain>
    </source>
</reference>
<feature type="transmembrane region" description="Helical" evidence="7">
    <location>
        <begin position="240"/>
        <end position="261"/>
    </location>
</feature>
<dbReference type="InterPro" id="IPR000515">
    <property type="entry name" value="MetI-like"/>
</dbReference>
<dbReference type="Pfam" id="PF00528">
    <property type="entry name" value="BPD_transp_1"/>
    <property type="match status" value="1"/>
</dbReference>
<feature type="transmembrane region" description="Helical" evidence="7">
    <location>
        <begin position="12"/>
        <end position="34"/>
    </location>
</feature>
<dbReference type="Gene3D" id="1.10.3720.10">
    <property type="entry name" value="MetI-like"/>
    <property type="match status" value="1"/>
</dbReference>
<dbReference type="GO" id="GO:0055085">
    <property type="term" value="P:transmembrane transport"/>
    <property type="evidence" value="ECO:0007669"/>
    <property type="project" value="InterPro"/>
</dbReference>
<dbReference type="InterPro" id="IPR035906">
    <property type="entry name" value="MetI-like_sf"/>
</dbReference>